<dbReference type="RefSeq" id="WP_012828522.1">
    <property type="nucleotide sequence ID" value="NC_013440.1"/>
</dbReference>
<organism evidence="2 3">
    <name type="scientific">Haliangium ochraceum (strain DSM 14365 / JCM 11303 / SMP-2)</name>
    <dbReference type="NCBI Taxonomy" id="502025"/>
    <lineage>
        <taxon>Bacteria</taxon>
        <taxon>Pseudomonadati</taxon>
        <taxon>Myxococcota</taxon>
        <taxon>Polyangia</taxon>
        <taxon>Haliangiales</taxon>
        <taxon>Kofleriaceae</taxon>
        <taxon>Haliangium</taxon>
    </lineage>
</organism>
<dbReference type="AlphaFoldDB" id="D0LV81"/>
<evidence type="ECO:0000259" key="1">
    <source>
        <dbReference type="Pfam" id="PF08308"/>
    </source>
</evidence>
<dbReference type="Pfam" id="PF08308">
    <property type="entry name" value="PEGA"/>
    <property type="match status" value="1"/>
</dbReference>
<protein>
    <submittedName>
        <fullName evidence="2">PEGA domain protein</fullName>
    </submittedName>
</protein>
<sequence>MSRRAMSRPPASRPRGARLRTRLRGLGRGGLGLALGLALLVAAGPSLSACGGASQAGRSRADDAIILVRSQPGDAELWVDERFVGPVAALSGGISLRPGSHRVELRHPDYHTFYTVLSVSARQRDQLTAELAPRLP</sequence>
<gene>
    <name evidence="2" type="ordered locus">Hoch_3420</name>
</gene>
<keyword evidence="3" id="KW-1185">Reference proteome</keyword>
<reference evidence="2 3" key="1">
    <citation type="journal article" date="2010" name="Stand. Genomic Sci.">
        <title>Complete genome sequence of Haliangium ochraceum type strain (SMP-2).</title>
        <authorList>
            <consortium name="US DOE Joint Genome Institute (JGI-PGF)"/>
            <person name="Ivanova N."/>
            <person name="Daum C."/>
            <person name="Lang E."/>
            <person name="Abt B."/>
            <person name="Kopitz M."/>
            <person name="Saunders E."/>
            <person name="Lapidus A."/>
            <person name="Lucas S."/>
            <person name="Glavina Del Rio T."/>
            <person name="Nolan M."/>
            <person name="Tice H."/>
            <person name="Copeland A."/>
            <person name="Cheng J.F."/>
            <person name="Chen F."/>
            <person name="Bruce D."/>
            <person name="Goodwin L."/>
            <person name="Pitluck S."/>
            <person name="Mavromatis K."/>
            <person name="Pati A."/>
            <person name="Mikhailova N."/>
            <person name="Chen A."/>
            <person name="Palaniappan K."/>
            <person name="Land M."/>
            <person name="Hauser L."/>
            <person name="Chang Y.J."/>
            <person name="Jeffries C.D."/>
            <person name="Detter J.C."/>
            <person name="Brettin T."/>
            <person name="Rohde M."/>
            <person name="Goker M."/>
            <person name="Bristow J."/>
            <person name="Markowitz V."/>
            <person name="Eisen J.A."/>
            <person name="Hugenholtz P."/>
            <person name="Kyrpides N.C."/>
            <person name="Klenk H.P."/>
        </authorList>
    </citation>
    <scope>NUCLEOTIDE SEQUENCE [LARGE SCALE GENOMIC DNA]</scope>
    <source>
        <strain evidence="3">DSM 14365 / CIP 107738 / JCM 11303 / AJ 13395 / SMP-2</strain>
    </source>
</reference>
<dbReference type="KEGG" id="hoh:Hoch_3420"/>
<accession>D0LV81</accession>
<dbReference type="InterPro" id="IPR013229">
    <property type="entry name" value="PEGA"/>
</dbReference>
<dbReference type="HOGENOM" id="CLU_1872565_0_0_7"/>
<name>D0LV81_HALO1</name>
<evidence type="ECO:0000313" key="2">
    <source>
        <dbReference type="EMBL" id="ACY15922.1"/>
    </source>
</evidence>
<proteinExistence type="predicted"/>
<evidence type="ECO:0000313" key="3">
    <source>
        <dbReference type="Proteomes" id="UP000001880"/>
    </source>
</evidence>
<dbReference type="OrthoDB" id="5518402at2"/>
<dbReference type="EMBL" id="CP001804">
    <property type="protein sequence ID" value="ACY15922.1"/>
    <property type="molecule type" value="Genomic_DNA"/>
</dbReference>
<dbReference type="STRING" id="502025.Hoch_3420"/>
<dbReference type="Proteomes" id="UP000001880">
    <property type="component" value="Chromosome"/>
</dbReference>
<feature type="domain" description="PEGA" evidence="1">
    <location>
        <begin position="65"/>
        <end position="133"/>
    </location>
</feature>